<reference evidence="2 3" key="2">
    <citation type="submission" date="2019-09" db="EMBL/GenBank/DDBJ databases">
        <authorList>
            <person name="Jin C."/>
        </authorList>
    </citation>
    <scope>NUCLEOTIDE SEQUENCE [LARGE SCALE GENOMIC DNA]</scope>
    <source>
        <strain evidence="2 3">BN140041</strain>
    </source>
</reference>
<name>A0A5B1LZW0_9ACTN</name>
<reference evidence="2 3" key="1">
    <citation type="submission" date="2019-09" db="EMBL/GenBank/DDBJ databases">
        <title>Nocardioides panacisoli sp. nov., isolated from the soil of a ginseng field.</title>
        <authorList>
            <person name="Cho C."/>
        </authorList>
    </citation>
    <scope>NUCLEOTIDE SEQUENCE [LARGE SCALE GENOMIC DNA]</scope>
    <source>
        <strain evidence="2 3">BN140041</strain>
    </source>
</reference>
<dbReference type="InterPro" id="IPR053140">
    <property type="entry name" value="GDSL_Rv0518-like"/>
</dbReference>
<accession>A0A5B1LZW0</accession>
<evidence type="ECO:0000313" key="3">
    <source>
        <dbReference type="Proteomes" id="UP000324351"/>
    </source>
</evidence>
<dbReference type="GO" id="GO:0016787">
    <property type="term" value="F:hydrolase activity"/>
    <property type="evidence" value="ECO:0007669"/>
    <property type="project" value="UniProtKB-KW"/>
</dbReference>
<sequence>MVPHSDLTEATDPYCLSPGGAGGLLAGAPWRRFGVIGDSLSAGVGDPSPGYAPEGWPERVATTLRLVAPDLEYSNIARVGATTVDALRDQVDRIRAFAPHLLHVPSGPNDLLTRTPDYPAIERNLDRLYAQAADTGAQLMTFTLGRAFVVPTFADWTDRIRRLNDIVRSVASTRGAVVVEMWDHPINDRPNLVSADGIHFSSSGQAVLAAEYVKSLAALIRDHRAVSR</sequence>
<organism evidence="2 3">
    <name type="scientific">Nocardioides antri</name>
    <dbReference type="NCBI Taxonomy" id="2607659"/>
    <lineage>
        <taxon>Bacteria</taxon>
        <taxon>Bacillati</taxon>
        <taxon>Actinomycetota</taxon>
        <taxon>Actinomycetes</taxon>
        <taxon>Propionibacteriales</taxon>
        <taxon>Nocardioidaceae</taxon>
        <taxon>Nocardioides</taxon>
    </lineage>
</organism>
<feature type="domain" description="SGNH hydrolase-type esterase" evidence="1">
    <location>
        <begin position="35"/>
        <end position="206"/>
    </location>
</feature>
<dbReference type="Proteomes" id="UP000324351">
    <property type="component" value="Unassembled WGS sequence"/>
</dbReference>
<dbReference type="EMBL" id="VUJW01000010">
    <property type="protein sequence ID" value="KAA1426091.1"/>
    <property type="molecule type" value="Genomic_DNA"/>
</dbReference>
<dbReference type="InterPro" id="IPR013830">
    <property type="entry name" value="SGNH_hydro"/>
</dbReference>
<comment type="caution">
    <text evidence="2">The sequence shown here is derived from an EMBL/GenBank/DDBJ whole genome shotgun (WGS) entry which is preliminary data.</text>
</comment>
<dbReference type="InterPro" id="IPR036514">
    <property type="entry name" value="SGNH_hydro_sf"/>
</dbReference>
<dbReference type="Pfam" id="PF13472">
    <property type="entry name" value="Lipase_GDSL_2"/>
    <property type="match status" value="1"/>
</dbReference>
<keyword evidence="3" id="KW-1185">Reference proteome</keyword>
<dbReference type="SUPFAM" id="SSF52266">
    <property type="entry name" value="SGNH hydrolase"/>
    <property type="match status" value="1"/>
</dbReference>
<dbReference type="PANTHER" id="PTHR43784:SF2">
    <property type="entry name" value="GDSL-LIKE LIPASE_ACYLHYDROLASE, PUTATIVE (AFU_ORTHOLOGUE AFUA_2G00820)-RELATED"/>
    <property type="match status" value="1"/>
</dbReference>
<evidence type="ECO:0000259" key="1">
    <source>
        <dbReference type="Pfam" id="PF13472"/>
    </source>
</evidence>
<protein>
    <submittedName>
        <fullName evidence="2">SGNH/GDSL hydrolase family protein</fullName>
    </submittedName>
</protein>
<dbReference type="AlphaFoldDB" id="A0A5B1LZW0"/>
<evidence type="ECO:0000313" key="2">
    <source>
        <dbReference type="EMBL" id="KAA1426091.1"/>
    </source>
</evidence>
<dbReference type="PANTHER" id="PTHR43784">
    <property type="entry name" value="GDSL-LIKE LIPASE/ACYLHYDROLASE, PUTATIVE (AFU_ORTHOLOGUE AFUA_2G00820)-RELATED"/>
    <property type="match status" value="1"/>
</dbReference>
<dbReference type="Gene3D" id="3.40.50.1110">
    <property type="entry name" value="SGNH hydrolase"/>
    <property type="match status" value="1"/>
</dbReference>
<proteinExistence type="predicted"/>
<dbReference type="CDD" id="cd01832">
    <property type="entry name" value="SGNH_hydrolase_like_1"/>
    <property type="match status" value="1"/>
</dbReference>
<gene>
    <name evidence="2" type="ORF">F0U47_15650</name>
</gene>
<keyword evidence="2" id="KW-0378">Hydrolase</keyword>